<accession>A0A1A8YVE2</accession>
<sequence>MFCSVKGIRRGKRFRVLKGVMRAHGGAHKVEEYTPTPTPTPTHTHTHVHTHTHTHVEMQLRQPNKTT</sequence>
<evidence type="ECO:0000256" key="1">
    <source>
        <dbReference type="SAM" id="MobiDB-lite"/>
    </source>
</evidence>
<feature type="compositionally biased region" description="Basic residues" evidence="1">
    <location>
        <begin position="44"/>
        <end position="53"/>
    </location>
</feature>
<dbReference type="AlphaFoldDB" id="A0A1A8YVE2"/>
<protein>
    <submittedName>
        <fullName evidence="2">Uncharacterized protein</fullName>
    </submittedName>
</protein>
<gene>
    <name evidence="2" type="ORF">POVWA1_027610</name>
</gene>
<keyword evidence="3" id="KW-1185">Reference proteome</keyword>
<name>A0A1A8YVE2_PLAOA</name>
<proteinExistence type="predicted"/>
<organism evidence="2 3">
    <name type="scientific">Plasmodium ovale wallikeri</name>
    <dbReference type="NCBI Taxonomy" id="864142"/>
    <lineage>
        <taxon>Eukaryota</taxon>
        <taxon>Sar</taxon>
        <taxon>Alveolata</taxon>
        <taxon>Apicomplexa</taxon>
        <taxon>Aconoidasida</taxon>
        <taxon>Haemosporida</taxon>
        <taxon>Plasmodiidae</taxon>
        <taxon>Plasmodium</taxon>
        <taxon>Plasmodium (Plasmodium)</taxon>
    </lineage>
</organism>
<evidence type="ECO:0000313" key="3">
    <source>
        <dbReference type="Proteomes" id="UP000078555"/>
    </source>
</evidence>
<evidence type="ECO:0000313" key="2">
    <source>
        <dbReference type="EMBL" id="SBT35501.1"/>
    </source>
</evidence>
<dbReference type="Proteomes" id="UP000078555">
    <property type="component" value="Unassembled WGS sequence"/>
</dbReference>
<feature type="region of interest" description="Disordered" evidence="1">
    <location>
        <begin position="27"/>
        <end position="67"/>
    </location>
</feature>
<reference evidence="3" key="1">
    <citation type="submission" date="2016-05" db="EMBL/GenBank/DDBJ databases">
        <authorList>
            <person name="Naeem Raeece"/>
        </authorList>
    </citation>
    <scope>NUCLEOTIDE SEQUENCE [LARGE SCALE GENOMIC DNA]</scope>
</reference>
<dbReference type="EMBL" id="FLRD01000084">
    <property type="protein sequence ID" value="SBT35501.1"/>
    <property type="molecule type" value="Genomic_DNA"/>
</dbReference>